<dbReference type="KEGG" id="nst:Nstercoris_01290"/>
<evidence type="ECO:0000256" key="2">
    <source>
        <dbReference type="ARBA" id="ARBA00022475"/>
    </source>
</evidence>
<name>A0A4Y1YLQ2_9PROT</name>
<dbReference type="InterPro" id="IPR020948">
    <property type="entry name" value="P_starv_induced_PsiE-like"/>
</dbReference>
<keyword evidence="9" id="KW-1185">Reference proteome</keyword>
<feature type="transmembrane region" description="Helical" evidence="7">
    <location>
        <begin position="51"/>
        <end position="68"/>
    </location>
</feature>
<evidence type="ECO:0000313" key="8">
    <source>
        <dbReference type="EMBL" id="BBL35036.1"/>
    </source>
</evidence>
<reference evidence="8 9" key="1">
    <citation type="submission" date="2019-06" db="EMBL/GenBank/DDBJ databases">
        <title>Nitrosomonas stercoris KYUHI-S whole genome shotgun sequence.</title>
        <authorList>
            <person name="Nakagawa T."/>
            <person name="Tsuchiya Y."/>
            <person name="Takahashi R."/>
        </authorList>
    </citation>
    <scope>NUCLEOTIDE SEQUENCE [LARGE SCALE GENOMIC DNA]</scope>
    <source>
        <strain evidence="8 9">KYUHI-S</strain>
    </source>
</reference>
<gene>
    <name evidence="8" type="ORF">Nstercoris_01290</name>
</gene>
<feature type="transmembrane region" description="Helical" evidence="7">
    <location>
        <begin position="80"/>
        <end position="100"/>
    </location>
</feature>
<evidence type="ECO:0000256" key="7">
    <source>
        <dbReference type="SAM" id="Phobius"/>
    </source>
</evidence>
<keyword evidence="5 7" id="KW-0472">Membrane</keyword>
<evidence type="ECO:0000313" key="9">
    <source>
        <dbReference type="Proteomes" id="UP000316473"/>
    </source>
</evidence>
<protein>
    <recommendedName>
        <fullName evidence="10">Protein PsiE</fullName>
    </recommendedName>
</protein>
<dbReference type="Proteomes" id="UP000316473">
    <property type="component" value="Chromosome"/>
</dbReference>
<sequence length="157" mass="18022">MTFYQRFESVIAFFLTLLITLIIIVATFRLFVEVINGLVLDVMDPLDHKMFQNVFGEIMTVLIALEFNHTLQYTVTRQQSVIQTKVVLLIALLAISRKFIILDLKETTAESMYGLAVITLAIGIVYWLLRERDDRLPQIQAPRHPNNTSTDANKHTV</sequence>
<keyword evidence="2" id="KW-1003">Cell membrane</keyword>
<evidence type="ECO:0000256" key="6">
    <source>
        <dbReference type="SAM" id="MobiDB-lite"/>
    </source>
</evidence>
<evidence type="ECO:0000256" key="4">
    <source>
        <dbReference type="ARBA" id="ARBA00022989"/>
    </source>
</evidence>
<dbReference type="EMBL" id="AP019755">
    <property type="protein sequence ID" value="BBL35036.1"/>
    <property type="molecule type" value="Genomic_DNA"/>
</dbReference>
<comment type="subcellular location">
    <subcellularLocation>
        <location evidence="1">Cell membrane</location>
        <topology evidence="1">Multi-pass membrane protein</topology>
    </subcellularLocation>
</comment>
<feature type="transmembrane region" description="Helical" evidence="7">
    <location>
        <begin position="112"/>
        <end position="129"/>
    </location>
</feature>
<dbReference type="GO" id="GO:0005886">
    <property type="term" value="C:plasma membrane"/>
    <property type="evidence" value="ECO:0007669"/>
    <property type="project" value="UniProtKB-SubCell"/>
</dbReference>
<accession>A0A4Y1YLQ2</accession>
<keyword evidence="3 7" id="KW-0812">Transmembrane</keyword>
<evidence type="ECO:0000256" key="1">
    <source>
        <dbReference type="ARBA" id="ARBA00004651"/>
    </source>
</evidence>
<proteinExistence type="predicted"/>
<dbReference type="AlphaFoldDB" id="A0A4Y1YLQ2"/>
<organism evidence="8 9">
    <name type="scientific">Nitrosomonas stercoris</name>
    <dbReference type="NCBI Taxonomy" id="1444684"/>
    <lineage>
        <taxon>Bacteria</taxon>
        <taxon>Pseudomonadati</taxon>
        <taxon>Pseudomonadota</taxon>
        <taxon>Betaproteobacteria</taxon>
        <taxon>Nitrosomonadales</taxon>
        <taxon>Nitrosomonadaceae</taxon>
        <taxon>Nitrosomonas</taxon>
    </lineage>
</organism>
<dbReference type="Pfam" id="PF06146">
    <property type="entry name" value="PsiE"/>
    <property type="match status" value="1"/>
</dbReference>
<feature type="region of interest" description="Disordered" evidence="6">
    <location>
        <begin position="138"/>
        <end position="157"/>
    </location>
</feature>
<evidence type="ECO:0000256" key="5">
    <source>
        <dbReference type="ARBA" id="ARBA00023136"/>
    </source>
</evidence>
<evidence type="ECO:0008006" key="10">
    <source>
        <dbReference type="Google" id="ProtNLM"/>
    </source>
</evidence>
<keyword evidence="4 7" id="KW-1133">Transmembrane helix</keyword>
<evidence type="ECO:0000256" key="3">
    <source>
        <dbReference type="ARBA" id="ARBA00022692"/>
    </source>
</evidence>
<feature type="transmembrane region" description="Helical" evidence="7">
    <location>
        <begin position="12"/>
        <end position="31"/>
    </location>
</feature>